<evidence type="ECO:0000256" key="1">
    <source>
        <dbReference type="SAM" id="Phobius"/>
    </source>
</evidence>
<gene>
    <name evidence="3" type="ORF">DFR64_1007</name>
</gene>
<comment type="caution">
    <text evidence="3">The sequence shown here is derived from an EMBL/GenBank/DDBJ whole genome shotgun (WGS) entry which is preliminary data.</text>
</comment>
<accession>A0A347ZSL7</accession>
<dbReference type="Pfam" id="PF02517">
    <property type="entry name" value="Rce1-like"/>
    <property type="match status" value="1"/>
</dbReference>
<organism evidence="3 4">
    <name type="scientific">Pelolinea submarina</name>
    <dbReference type="NCBI Taxonomy" id="913107"/>
    <lineage>
        <taxon>Bacteria</taxon>
        <taxon>Bacillati</taxon>
        <taxon>Chloroflexota</taxon>
        <taxon>Anaerolineae</taxon>
        <taxon>Anaerolineales</taxon>
        <taxon>Anaerolineaceae</taxon>
        <taxon>Pelolinea</taxon>
    </lineage>
</organism>
<evidence type="ECO:0000313" key="3">
    <source>
        <dbReference type="EMBL" id="REG11132.1"/>
    </source>
</evidence>
<name>A0A347ZSL7_9CHLR</name>
<dbReference type="OrthoDB" id="324900at2"/>
<dbReference type="InterPro" id="IPR003675">
    <property type="entry name" value="Rce1/LyrA-like_dom"/>
</dbReference>
<feature type="transmembrane region" description="Helical" evidence="1">
    <location>
        <begin position="151"/>
        <end position="170"/>
    </location>
</feature>
<feature type="transmembrane region" description="Helical" evidence="1">
    <location>
        <begin position="253"/>
        <end position="270"/>
    </location>
</feature>
<feature type="transmembrane region" description="Helical" evidence="1">
    <location>
        <begin position="12"/>
        <end position="34"/>
    </location>
</feature>
<dbReference type="PANTHER" id="PTHR39430:SF1">
    <property type="entry name" value="PROTEASE"/>
    <property type="match status" value="1"/>
</dbReference>
<feature type="transmembrane region" description="Helical" evidence="1">
    <location>
        <begin position="46"/>
        <end position="64"/>
    </location>
</feature>
<keyword evidence="4" id="KW-1185">Reference proteome</keyword>
<dbReference type="PANTHER" id="PTHR39430">
    <property type="entry name" value="MEMBRANE-ASSOCIATED PROTEASE-RELATED"/>
    <property type="match status" value="1"/>
</dbReference>
<keyword evidence="1" id="KW-0812">Transmembrane</keyword>
<feature type="domain" description="CAAX prenyl protease 2/Lysostaphin resistance protein A-like" evidence="2">
    <location>
        <begin position="119"/>
        <end position="211"/>
    </location>
</feature>
<reference evidence="3 4" key="1">
    <citation type="submission" date="2018-08" db="EMBL/GenBank/DDBJ databases">
        <title>Genomic Encyclopedia of Type Strains, Phase IV (KMG-IV): sequencing the most valuable type-strain genomes for metagenomic binning, comparative biology and taxonomic classification.</title>
        <authorList>
            <person name="Goeker M."/>
        </authorList>
    </citation>
    <scope>NUCLEOTIDE SEQUENCE [LARGE SCALE GENOMIC DNA]</scope>
    <source>
        <strain evidence="3 4">DSM 23923</strain>
    </source>
</reference>
<keyword evidence="1" id="KW-0472">Membrane</keyword>
<proteinExistence type="predicted"/>
<dbReference type="GO" id="GO:0080120">
    <property type="term" value="P:CAAX-box protein maturation"/>
    <property type="evidence" value="ECO:0007669"/>
    <property type="project" value="UniProtKB-ARBA"/>
</dbReference>
<protein>
    <recommendedName>
        <fullName evidence="2">CAAX prenyl protease 2/Lysostaphin resistance protein A-like domain-containing protein</fullName>
    </recommendedName>
</protein>
<sequence length="285" mass="32375">MKKLLQNPLVKILIGLIICYLPLLIVNVLIMKPIETSLMLSDETGRVIRFVVNSVLIFGLYRWFIKWTEDYSNFDWKYKNIGRDFLSGSLLAIISVSIVFLILGVISVYRVVNFNVDLKSILYLLIVFAFMSILEEVLYRGVVYRIIENRLGSVLALVISGLFFGLFHYFNQDASVISVIAASIGGVLLGLMYTISQQLWMPIAFHGFWNFTQVIFGSRLSGSDEYLKYAVIKANFVGADWLTGGKSGIENSYLTLLLTVILVFVLFYKANKDGRILPFLSRKNK</sequence>
<feature type="transmembrane region" description="Helical" evidence="1">
    <location>
        <begin position="85"/>
        <end position="109"/>
    </location>
</feature>
<evidence type="ECO:0000313" key="4">
    <source>
        <dbReference type="Proteomes" id="UP000256388"/>
    </source>
</evidence>
<evidence type="ECO:0000259" key="2">
    <source>
        <dbReference type="Pfam" id="PF02517"/>
    </source>
</evidence>
<dbReference type="AlphaFoldDB" id="A0A347ZSL7"/>
<keyword evidence="1" id="KW-1133">Transmembrane helix</keyword>
<feature type="transmembrane region" description="Helical" evidence="1">
    <location>
        <begin position="121"/>
        <end position="139"/>
    </location>
</feature>
<dbReference type="GO" id="GO:0004175">
    <property type="term" value="F:endopeptidase activity"/>
    <property type="evidence" value="ECO:0007669"/>
    <property type="project" value="UniProtKB-ARBA"/>
</dbReference>
<dbReference type="RefSeq" id="WP_116224272.1">
    <property type="nucleotide sequence ID" value="NZ_AP018437.1"/>
</dbReference>
<dbReference type="EMBL" id="QUMS01000001">
    <property type="protein sequence ID" value="REG11132.1"/>
    <property type="molecule type" value="Genomic_DNA"/>
</dbReference>
<dbReference type="Proteomes" id="UP000256388">
    <property type="component" value="Unassembled WGS sequence"/>
</dbReference>
<feature type="transmembrane region" description="Helical" evidence="1">
    <location>
        <begin position="176"/>
        <end position="195"/>
    </location>
</feature>